<dbReference type="PANTHER" id="PTHR11207">
    <property type="entry name" value="RIBONUCLEASE III"/>
    <property type="match status" value="1"/>
</dbReference>
<keyword evidence="19" id="KW-1185">Reference proteome</keyword>
<keyword evidence="13 15" id="KW-0460">Magnesium</keyword>
<dbReference type="CDD" id="cd00593">
    <property type="entry name" value="RIBOc"/>
    <property type="match status" value="1"/>
</dbReference>
<sequence length="238" mass="27162">MITKERKELLNELMEVLGYKFKDLELLNLAFVHRSYLNECKDATISNERLEFLGDVILGFIVSVELYEQFPNSDEGYLTKIRSKVVCEESFSYAARTFNLGKYLLLGKGEDSFGGRNRNSILADTFEALFGALYLDGGMDVVTEIANKYFFDTVVYKIDKNIFIKDYKSYLQEYFHKNATTKISYTLIAERGPDHDKEFDMCVNIDDVVKGYGTGKNKKQAEQQAARDALIKSGAISE</sequence>
<dbReference type="HAMAP" id="MF_00104">
    <property type="entry name" value="RNase_III"/>
    <property type="match status" value="1"/>
</dbReference>
<comment type="subunit">
    <text evidence="4 15">Homodimer.</text>
</comment>
<dbReference type="Proteomes" id="UP000031386">
    <property type="component" value="Chromosome"/>
</dbReference>
<dbReference type="GO" id="GO:0008033">
    <property type="term" value="P:tRNA processing"/>
    <property type="evidence" value="ECO:0007669"/>
    <property type="project" value="UniProtKB-KW"/>
</dbReference>
<evidence type="ECO:0000256" key="13">
    <source>
        <dbReference type="ARBA" id="ARBA00022842"/>
    </source>
</evidence>
<dbReference type="Gene3D" id="1.10.1520.10">
    <property type="entry name" value="Ribonuclease III domain"/>
    <property type="match status" value="1"/>
</dbReference>
<keyword evidence="9 15" id="KW-0540">Nuclease</keyword>
<evidence type="ECO:0000256" key="14">
    <source>
        <dbReference type="ARBA" id="ARBA00022884"/>
    </source>
</evidence>
<dbReference type="GO" id="GO:0004525">
    <property type="term" value="F:ribonuclease III activity"/>
    <property type="evidence" value="ECO:0007669"/>
    <property type="project" value="UniProtKB-UniRule"/>
</dbReference>
<feature type="active site" evidence="15">
    <location>
        <position position="55"/>
    </location>
</feature>
<evidence type="ECO:0000256" key="10">
    <source>
        <dbReference type="ARBA" id="ARBA00022723"/>
    </source>
</evidence>
<dbReference type="InterPro" id="IPR036389">
    <property type="entry name" value="RNase_III_sf"/>
</dbReference>
<evidence type="ECO:0000256" key="6">
    <source>
        <dbReference type="ARBA" id="ARBA00022552"/>
    </source>
</evidence>
<keyword evidence="7 15" id="KW-0507">mRNA processing</keyword>
<dbReference type="FunFam" id="3.30.160.20:FF:000003">
    <property type="entry name" value="Ribonuclease 3"/>
    <property type="match status" value="1"/>
</dbReference>
<feature type="domain" description="RNase III" evidence="17">
    <location>
        <begin position="10"/>
        <end position="138"/>
    </location>
</feature>
<dbReference type="EMBL" id="CP009761">
    <property type="protein sequence ID" value="AIZ36537.1"/>
    <property type="molecule type" value="Genomic_DNA"/>
</dbReference>
<keyword evidence="10 15" id="KW-0479">Metal-binding</keyword>
<accession>A0A0B4S115</accession>
<dbReference type="RefSeq" id="WP_041953921.1">
    <property type="nucleotide sequence ID" value="NZ_CP009761.1"/>
</dbReference>
<evidence type="ECO:0000256" key="7">
    <source>
        <dbReference type="ARBA" id="ARBA00022664"/>
    </source>
</evidence>
<dbReference type="GO" id="GO:0010468">
    <property type="term" value="P:regulation of gene expression"/>
    <property type="evidence" value="ECO:0007669"/>
    <property type="project" value="TreeGrafter"/>
</dbReference>
<evidence type="ECO:0000256" key="12">
    <source>
        <dbReference type="ARBA" id="ARBA00022801"/>
    </source>
</evidence>
<keyword evidence="11 15" id="KW-0255">Endonuclease</keyword>
<proteinExistence type="inferred from homology"/>
<dbReference type="PROSITE" id="PS50142">
    <property type="entry name" value="RNASE_3_2"/>
    <property type="match status" value="1"/>
</dbReference>
<dbReference type="Pfam" id="PF14622">
    <property type="entry name" value="Ribonucleas_3_3"/>
    <property type="match status" value="1"/>
</dbReference>
<evidence type="ECO:0000313" key="19">
    <source>
        <dbReference type="Proteomes" id="UP000031386"/>
    </source>
</evidence>
<reference evidence="18 19" key="1">
    <citation type="submission" date="2014-10" db="EMBL/GenBank/DDBJ databases">
        <title>Complete genome sequence of Parvimonas micra KCOM 1535 (= ChDC B708).</title>
        <authorList>
            <person name="Kook J.-K."/>
            <person name="Park S.-N."/>
            <person name="Lim Y.K."/>
            <person name="Roh H."/>
        </authorList>
    </citation>
    <scope>NUCLEOTIDE SEQUENCE [LARGE SCALE GENOMIC DNA]</scope>
    <source>
        <strain evidence="19">KCOM 1535 / ChDC B708</strain>
    </source>
</reference>
<evidence type="ECO:0000259" key="17">
    <source>
        <dbReference type="PROSITE" id="PS50142"/>
    </source>
</evidence>
<dbReference type="GO" id="GO:0006364">
    <property type="term" value="P:rRNA processing"/>
    <property type="evidence" value="ECO:0007669"/>
    <property type="project" value="UniProtKB-UniRule"/>
</dbReference>
<evidence type="ECO:0000256" key="1">
    <source>
        <dbReference type="ARBA" id="ARBA00000109"/>
    </source>
</evidence>
<evidence type="ECO:0000256" key="2">
    <source>
        <dbReference type="ARBA" id="ARBA00004496"/>
    </source>
</evidence>
<feature type="active site" evidence="15">
    <location>
        <position position="127"/>
    </location>
</feature>
<evidence type="ECO:0000256" key="15">
    <source>
        <dbReference type="HAMAP-Rule" id="MF_00104"/>
    </source>
</evidence>
<comment type="function">
    <text evidence="15">Digests double-stranded RNA. Involved in the processing of primary rRNA transcript to yield the immediate precursors to the large and small rRNAs (23S and 16S). Processes some mRNAs, and tRNAs when they are encoded in the rRNA operon. Processes pre-crRNA and tracrRNA of type II CRISPR loci if present in the organism.</text>
</comment>
<feature type="binding site" evidence="15">
    <location>
        <position position="124"/>
    </location>
    <ligand>
        <name>Mg(2+)</name>
        <dbReference type="ChEBI" id="CHEBI:18420"/>
    </ligand>
</feature>
<name>A0A0B4S115_9FIRM</name>
<evidence type="ECO:0000259" key="16">
    <source>
        <dbReference type="PROSITE" id="PS50137"/>
    </source>
</evidence>
<dbReference type="EC" id="3.1.26.3" evidence="15"/>
<evidence type="ECO:0000256" key="11">
    <source>
        <dbReference type="ARBA" id="ARBA00022759"/>
    </source>
</evidence>
<keyword evidence="6 15" id="KW-0698">rRNA processing</keyword>
<dbReference type="PANTHER" id="PTHR11207:SF0">
    <property type="entry name" value="RIBONUCLEASE 3"/>
    <property type="match status" value="1"/>
</dbReference>
<dbReference type="CDD" id="cd10845">
    <property type="entry name" value="DSRM_RNAse_III_family"/>
    <property type="match status" value="1"/>
</dbReference>
<feature type="binding site" evidence="15">
    <location>
        <position position="127"/>
    </location>
    <ligand>
        <name>Mg(2+)</name>
        <dbReference type="ChEBI" id="CHEBI:18420"/>
    </ligand>
</feature>
<comment type="cofactor">
    <cofactor evidence="15">
        <name>Mg(2+)</name>
        <dbReference type="ChEBI" id="CHEBI:18420"/>
    </cofactor>
</comment>
<evidence type="ECO:0000256" key="3">
    <source>
        <dbReference type="ARBA" id="ARBA00010183"/>
    </source>
</evidence>
<dbReference type="GO" id="GO:0006397">
    <property type="term" value="P:mRNA processing"/>
    <property type="evidence" value="ECO:0007669"/>
    <property type="project" value="UniProtKB-UniRule"/>
</dbReference>
<dbReference type="GO" id="GO:0019843">
    <property type="term" value="F:rRNA binding"/>
    <property type="evidence" value="ECO:0007669"/>
    <property type="project" value="UniProtKB-KW"/>
</dbReference>
<dbReference type="SUPFAM" id="SSF54768">
    <property type="entry name" value="dsRNA-binding domain-like"/>
    <property type="match status" value="1"/>
</dbReference>
<dbReference type="SMART" id="SM00358">
    <property type="entry name" value="DSRM"/>
    <property type="match status" value="1"/>
</dbReference>
<dbReference type="InterPro" id="IPR014720">
    <property type="entry name" value="dsRBD_dom"/>
</dbReference>
<feature type="domain" description="DRBM" evidence="16">
    <location>
        <begin position="166"/>
        <end position="230"/>
    </location>
</feature>
<dbReference type="SMART" id="SM00535">
    <property type="entry name" value="RIBOc"/>
    <property type="match status" value="1"/>
</dbReference>
<dbReference type="FunFam" id="1.10.1520.10:FF:000001">
    <property type="entry name" value="Ribonuclease 3"/>
    <property type="match status" value="1"/>
</dbReference>
<comment type="subcellular location">
    <subcellularLocation>
        <location evidence="2 15">Cytoplasm</location>
    </subcellularLocation>
</comment>
<dbReference type="GO" id="GO:0005737">
    <property type="term" value="C:cytoplasm"/>
    <property type="evidence" value="ECO:0007669"/>
    <property type="project" value="UniProtKB-SubCell"/>
</dbReference>
<dbReference type="PROSITE" id="PS50137">
    <property type="entry name" value="DS_RBD"/>
    <property type="match status" value="1"/>
</dbReference>
<dbReference type="Gene3D" id="3.30.160.20">
    <property type="match status" value="1"/>
</dbReference>
<dbReference type="STRING" id="33033.NW74_03890"/>
<dbReference type="SUPFAM" id="SSF69065">
    <property type="entry name" value="RNase III domain-like"/>
    <property type="match status" value="1"/>
</dbReference>
<dbReference type="OrthoDB" id="9805026at2"/>
<dbReference type="InterPro" id="IPR000999">
    <property type="entry name" value="RNase_III_dom"/>
</dbReference>
<dbReference type="GO" id="GO:0042802">
    <property type="term" value="F:identical protein binding"/>
    <property type="evidence" value="ECO:0007669"/>
    <property type="project" value="UniProtKB-ARBA"/>
</dbReference>
<keyword evidence="14 15" id="KW-0694">RNA-binding</keyword>
<dbReference type="GO" id="GO:0046872">
    <property type="term" value="F:metal ion binding"/>
    <property type="evidence" value="ECO:0007669"/>
    <property type="project" value="UniProtKB-KW"/>
</dbReference>
<evidence type="ECO:0000313" key="18">
    <source>
        <dbReference type="EMBL" id="AIZ36537.1"/>
    </source>
</evidence>
<evidence type="ECO:0000256" key="4">
    <source>
        <dbReference type="ARBA" id="ARBA00011738"/>
    </source>
</evidence>
<evidence type="ECO:0000256" key="9">
    <source>
        <dbReference type="ARBA" id="ARBA00022722"/>
    </source>
</evidence>
<gene>
    <name evidence="15" type="primary">rnc</name>
    <name evidence="18" type="ORF">NW74_03890</name>
</gene>
<dbReference type="KEGG" id="pmic:NW74_03890"/>
<keyword evidence="12 15" id="KW-0378">Hydrolase</keyword>
<comment type="catalytic activity">
    <reaction evidence="1 15">
        <text>Endonucleolytic cleavage to 5'-phosphomonoester.</text>
        <dbReference type="EC" id="3.1.26.3"/>
    </reaction>
</comment>
<dbReference type="NCBIfam" id="TIGR02191">
    <property type="entry name" value="RNaseIII"/>
    <property type="match status" value="1"/>
</dbReference>
<dbReference type="Pfam" id="PF00035">
    <property type="entry name" value="dsrm"/>
    <property type="match status" value="1"/>
</dbReference>
<keyword evidence="8 15" id="KW-0819">tRNA processing</keyword>
<feature type="binding site" evidence="15">
    <location>
        <position position="51"/>
    </location>
    <ligand>
        <name>Mg(2+)</name>
        <dbReference type="ChEBI" id="CHEBI:18420"/>
    </ligand>
</feature>
<comment type="similarity">
    <text evidence="3">Belongs to the ribonuclease III family.</text>
</comment>
<evidence type="ECO:0000256" key="8">
    <source>
        <dbReference type="ARBA" id="ARBA00022694"/>
    </source>
</evidence>
<protein>
    <recommendedName>
        <fullName evidence="15">Ribonuclease 3</fullName>
        <ecNumber evidence="15">3.1.26.3</ecNumber>
    </recommendedName>
    <alternativeName>
        <fullName evidence="15">Ribonuclease III</fullName>
        <shortName evidence="15">RNase III</shortName>
    </alternativeName>
</protein>
<evidence type="ECO:0000256" key="5">
    <source>
        <dbReference type="ARBA" id="ARBA00022490"/>
    </source>
</evidence>
<dbReference type="InterPro" id="IPR011907">
    <property type="entry name" value="RNase_III"/>
</dbReference>
<dbReference type="AlphaFoldDB" id="A0A0B4S115"/>
<dbReference type="GO" id="GO:0003725">
    <property type="term" value="F:double-stranded RNA binding"/>
    <property type="evidence" value="ECO:0007669"/>
    <property type="project" value="TreeGrafter"/>
</dbReference>
<keyword evidence="5 15" id="KW-0963">Cytoplasm</keyword>
<organism evidence="18 19">
    <name type="scientific">Parvimonas micra</name>
    <dbReference type="NCBI Taxonomy" id="33033"/>
    <lineage>
        <taxon>Bacteria</taxon>
        <taxon>Bacillati</taxon>
        <taxon>Bacillota</taxon>
        <taxon>Tissierellia</taxon>
        <taxon>Tissierellales</taxon>
        <taxon>Peptoniphilaceae</taxon>
        <taxon>Parvimonas</taxon>
    </lineage>
</organism>
<keyword evidence="15" id="KW-0699">rRNA-binding</keyword>